<dbReference type="Proteomes" id="UP000182237">
    <property type="component" value="Chromosome I"/>
</dbReference>
<keyword evidence="5" id="KW-1185">Reference proteome</keyword>
<reference evidence="4 5" key="1">
    <citation type="submission" date="2016-10" db="EMBL/GenBank/DDBJ databases">
        <authorList>
            <person name="de Groot N.N."/>
        </authorList>
    </citation>
    <scope>NUCLEOTIDE SEQUENCE [LARGE SCALE GENOMIC DNA]</scope>
    <source>
        <strain evidence="4 5">DSM 45434</strain>
    </source>
</reference>
<evidence type="ECO:0000256" key="2">
    <source>
        <dbReference type="SAM" id="SignalP"/>
    </source>
</evidence>
<evidence type="ECO:0000313" key="5">
    <source>
        <dbReference type="Proteomes" id="UP000182237"/>
    </source>
</evidence>
<keyword evidence="2" id="KW-0732">Signal</keyword>
<dbReference type="PROSITE" id="PS51257">
    <property type="entry name" value="PROKAR_LIPOPROTEIN"/>
    <property type="match status" value="1"/>
</dbReference>
<evidence type="ECO:0000256" key="1">
    <source>
        <dbReference type="SAM" id="MobiDB-lite"/>
    </source>
</evidence>
<evidence type="ECO:0000313" key="4">
    <source>
        <dbReference type="EMBL" id="SDS46099.1"/>
    </source>
</evidence>
<dbReference type="Gene3D" id="2.60.40.3500">
    <property type="match status" value="1"/>
</dbReference>
<feature type="compositionally biased region" description="Low complexity" evidence="1">
    <location>
        <begin position="38"/>
        <end position="55"/>
    </location>
</feature>
<protein>
    <recommendedName>
        <fullName evidence="3">AMIN-like domain-containing protein</fullName>
    </recommendedName>
</protein>
<dbReference type="STRING" id="1203190.GCA_000312345_01480"/>
<feature type="chain" id="PRO_5039068845" description="AMIN-like domain-containing protein" evidence="2">
    <location>
        <begin position="25"/>
        <end position="198"/>
    </location>
</feature>
<feature type="domain" description="AMIN-like" evidence="3">
    <location>
        <begin position="74"/>
        <end position="196"/>
    </location>
</feature>
<name>A0A1H1SFD4_9CORY</name>
<accession>A0A1H1SFD4</accession>
<organism evidence="4 5">
    <name type="scientific">Corynebacterium timonense</name>
    <dbReference type="NCBI Taxonomy" id="441500"/>
    <lineage>
        <taxon>Bacteria</taxon>
        <taxon>Bacillati</taxon>
        <taxon>Actinomycetota</taxon>
        <taxon>Actinomycetes</taxon>
        <taxon>Mycobacteriales</taxon>
        <taxon>Corynebacteriaceae</taxon>
        <taxon>Corynebacterium</taxon>
    </lineage>
</organism>
<evidence type="ECO:0000259" key="3">
    <source>
        <dbReference type="Pfam" id="PF24837"/>
    </source>
</evidence>
<dbReference type="OrthoDB" id="3393679at2"/>
<dbReference type="eggNOG" id="COG5401">
    <property type="taxonomic scope" value="Bacteria"/>
</dbReference>
<dbReference type="EMBL" id="LT629765">
    <property type="protein sequence ID" value="SDS46099.1"/>
    <property type="molecule type" value="Genomic_DNA"/>
</dbReference>
<dbReference type="Pfam" id="PF24837">
    <property type="entry name" value="AMIN-like"/>
    <property type="match status" value="1"/>
</dbReference>
<proteinExistence type="predicted"/>
<gene>
    <name evidence="4" type="ORF">SAMN04488539_1720</name>
</gene>
<dbReference type="AlphaFoldDB" id="A0A1H1SFD4"/>
<sequence>MRMNFKVGVVAAVAAAAASLAGCAAPGPGDPGSEERVASLPTSTPSATATELAPLGTPDAAPKTMRPVEPTELAVTGVRVGSHKAFDRVVVDLAGTGTPGWYVDYVPSPMEEATGRPLNVVGSAFLNIYIDGTIYPFELGLGPVPVDTSGGSTNIVDVLNVGTSEGRSQVVVGLRSEKPFSVQVLDNPTRLVVDILKS</sequence>
<feature type="region of interest" description="Disordered" evidence="1">
    <location>
        <begin position="24"/>
        <end position="67"/>
    </location>
</feature>
<dbReference type="InterPro" id="IPR056303">
    <property type="entry name" value="AMIN-like"/>
</dbReference>
<feature type="signal peptide" evidence="2">
    <location>
        <begin position="1"/>
        <end position="24"/>
    </location>
</feature>